<dbReference type="Pfam" id="PF00288">
    <property type="entry name" value="GHMP_kinases_N"/>
    <property type="match status" value="1"/>
</dbReference>
<dbReference type="EMBL" id="LAZR01027527">
    <property type="protein sequence ID" value="KKL65439.1"/>
    <property type="molecule type" value="Genomic_DNA"/>
</dbReference>
<dbReference type="InterPro" id="IPR014721">
    <property type="entry name" value="Ribsml_uS5_D2-typ_fold_subgr"/>
</dbReference>
<evidence type="ECO:0000256" key="2">
    <source>
        <dbReference type="ARBA" id="ARBA00022741"/>
    </source>
</evidence>
<accession>A0A0F9DUN0</accession>
<evidence type="ECO:0000256" key="4">
    <source>
        <dbReference type="ARBA" id="ARBA00022840"/>
    </source>
</evidence>
<proteinExistence type="predicted"/>
<reference evidence="6" key="1">
    <citation type="journal article" date="2015" name="Nature">
        <title>Complex archaea that bridge the gap between prokaryotes and eukaryotes.</title>
        <authorList>
            <person name="Spang A."/>
            <person name="Saw J.H."/>
            <person name="Jorgensen S.L."/>
            <person name="Zaremba-Niedzwiedzka K."/>
            <person name="Martijn J."/>
            <person name="Lind A.E."/>
            <person name="van Eijk R."/>
            <person name="Schleper C."/>
            <person name="Guy L."/>
            <person name="Ettema T.J."/>
        </authorList>
    </citation>
    <scope>NUCLEOTIDE SEQUENCE</scope>
</reference>
<feature type="domain" description="GHMP kinase N-terminal" evidence="5">
    <location>
        <begin position="69"/>
        <end position="114"/>
    </location>
</feature>
<dbReference type="PANTHER" id="PTHR43527:SF2">
    <property type="entry name" value="4-DIPHOSPHOCYTIDYL-2-C-METHYL-D-ERYTHRITOL KINASE, CHLOROPLASTIC"/>
    <property type="match status" value="1"/>
</dbReference>
<comment type="caution">
    <text evidence="6">The sequence shown here is derived from an EMBL/GenBank/DDBJ whole genome shotgun (WGS) entry which is preliminary data.</text>
</comment>
<organism evidence="6">
    <name type="scientific">marine sediment metagenome</name>
    <dbReference type="NCBI Taxonomy" id="412755"/>
    <lineage>
        <taxon>unclassified sequences</taxon>
        <taxon>metagenomes</taxon>
        <taxon>ecological metagenomes</taxon>
    </lineage>
</organism>
<feature type="non-terminal residue" evidence="6">
    <location>
        <position position="114"/>
    </location>
</feature>
<protein>
    <recommendedName>
        <fullName evidence="5">GHMP kinase N-terminal domain-containing protein</fullName>
    </recommendedName>
</protein>
<dbReference type="PANTHER" id="PTHR43527">
    <property type="entry name" value="4-DIPHOSPHOCYTIDYL-2-C-METHYL-D-ERYTHRITOL KINASE, CHLOROPLASTIC"/>
    <property type="match status" value="1"/>
</dbReference>
<keyword evidence="1" id="KW-0808">Transferase</keyword>
<gene>
    <name evidence="6" type="ORF">LCGC14_2154980</name>
</gene>
<keyword evidence="4" id="KW-0067">ATP-binding</keyword>
<dbReference type="InterPro" id="IPR006204">
    <property type="entry name" value="GHMP_kinase_N_dom"/>
</dbReference>
<dbReference type="GO" id="GO:0050515">
    <property type="term" value="F:4-(cytidine 5'-diphospho)-2-C-methyl-D-erythritol kinase activity"/>
    <property type="evidence" value="ECO:0007669"/>
    <property type="project" value="TreeGrafter"/>
</dbReference>
<dbReference type="GO" id="GO:0005524">
    <property type="term" value="F:ATP binding"/>
    <property type="evidence" value="ECO:0007669"/>
    <property type="project" value="UniProtKB-KW"/>
</dbReference>
<evidence type="ECO:0000256" key="3">
    <source>
        <dbReference type="ARBA" id="ARBA00022777"/>
    </source>
</evidence>
<dbReference type="AlphaFoldDB" id="A0A0F9DUN0"/>
<name>A0A0F9DUN0_9ZZZZ</name>
<evidence type="ECO:0000256" key="1">
    <source>
        <dbReference type="ARBA" id="ARBA00022679"/>
    </source>
</evidence>
<keyword evidence="2" id="KW-0547">Nucleotide-binding</keyword>
<dbReference type="InterPro" id="IPR020568">
    <property type="entry name" value="Ribosomal_Su5_D2-typ_SF"/>
</dbReference>
<evidence type="ECO:0000259" key="5">
    <source>
        <dbReference type="Pfam" id="PF00288"/>
    </source>
</evidence>
<keyword evidence="3" id="KW-0418">Kinase</keyword>
<evidence type="ECO:0000313" key="6">
    <source>
        <dbReference type="EMBL" id="KKL65439.1"/>
    </source>
</evidence>
<sequence length="114" mass="12205">MLTVSARAKINWSLNVKRKRDDGYHEIESLMQCITLSDTLTFELSDKAADKAADTITLESDADIPQEDNLAYKAAVLLQKETGTKKGALIRLAKKIPVEAGLGGGSSDAAAALK</sequence>
<dbReference type="Gene3D" id="3.30.230.10">
    <property type="match status" value="1"/>
</dbReference>
<dbReference type="SUPFAM" id="SSF54211">
    <property type="entry name" value="Ribosomal protein S5 domain 2-like"/>
    <property type="match status" value="1"/>
</dbReference>